<evidence type="ECO:0000313" key="2">
    <source>
        <dbReference type="Proteomes" id="UP001054837"/>
    </source>
</evidence>
<accession>A0AAV4MA49</accession>
<proteinExistence type="predicted"/>
<organism evidence="1 2">
    <name type="scientific">Caerostris darwini</name>
    <dbReference type="NCBI Taxonomy" id="1538125"/>
    <lineage>
        <taxon>Eukaryota</taxon>
        <taxon>Metazoa</taxon>
        <taxon>Ecdysozoa</taxon>
        <taxon>Arthropoda</taxon>
        <taxon>Chelicerata</taxon>
        <taxon>Arachnida</taxon>
        <taxon>Araneae</taxon>
        <taxon>Araneomorphae</taxon>
        <taxon>Entelegynae</taxon>
        <taxon>Araneoidea</taxon>
        <taxon>Araneidae</taxon>
        <taxon>Caerostris</taxon>
    </lineage>
</organism>
<keyword evidence="2" id="KW-1185">Reference proteome</keyword>
<gene>
    <name evidence="1" type="ORF">CDAR_47571</name>
</gene>
<reference evidence="1 2" key="1">
    <citation type="submission" date="2021-06" db="EMBL/GenBank/DDBJ databases">
        <title>Caerostris darwini draft genome.</title>
        <authorList>
            <person name="Kono N."/>
            <person name="Arakawa K."/>
        </authorList>
    </citation>
    <scope>NUCLEOTIDE SEQUENCE [LARGE SCALE GENOMIC DNA]</scope>
</reference>
<protein>
    <submittedName>
        <fullName evidence="1">Uncharacterized protein</fullName>
    </submittedName>
</protein>
<comment type="caution">
    <text evidence="1">The sequence shown here is derived from an EMBL/GenBank/DDBJ whole genome shotgun (WGS) entry which is preliminary data.</text>
</comment>
<dbReference type="AlphaFoldDB" id="A0AAV4MA49"/>
<dbReference type="EMBL" id="BPLQ01000191">
    <property type="protein sequence ID" value="GIX68637.1"/>
    <property type="molecule type" value="Genomic_DNA"/>
</dbReference>
<dbReference type="Proteomes" id="UP001054837">
    <property type="component" value="Unassembled WGS sequence"/>
</dbReference>
<evidence type="ECO:0000313" key="1">
    <source>
        <dbReference type="EMBL" id="GIX68637.1"/>
    </source>
</evidence>
<sequence length="95" mass="11147">MSTALTADLLKYSSRNCKESAAVNNQPAFKTSVCNRYRHENVKFACEMRPNGLGKHAPSLFVWVSWGNRPFERPPFRMTDTLERFYKTLRTFFFM</sequence>
<name>A0AAV4MA49_9ARAC</name>